<keyword evidence="2" id="KW-1185">Reference proteome</keyword>
<name>A0ABW3HFQ9_9GAMM</name>
<comment type="caution">
    <text evidence="1">The sequence shown here is derived from an EMBL/GenBank/DDBJ whole genome shotgun (WGS) entry which is preliminary data.</text>
</comment>
<dbReference type="InterPro" id="IPR007922">
    <property type="entry name" value="DciA-like"/>
</dbReference>
<dbReference type="Proteomes" id="UP001597044">
    <property type="component" value="Unassembled WGS sequence"/>
</dbReference>
<protein>
    <submittedName>
        <fullName evidence="1">DciA family protein</fullName>
    </submittedName>
</protein>
<dbReference type="RefSeq" id="WP_340674850.1">
    <property type="nucleotide sequence ID" value="NZ_JBHTIT010000001.1"/>
</dbReference>
<evidence type="ECO:0000313" key="2">
    <source>
        <dbReference type="Proteomes" id="UP001597044"/>
    </source>
</evidence>
<proteinExistence type="predicted"/>
<sequence>MRTNQLLSLTDVLQRPVIARWQRRFAISTTHESIWRSVLDDSLRSSCRLFSYQQGLLTVAVYHTTAANQLRYLNRILIQQLKAHDAFSALTSIRTVLKPPPASLTNPVPPKPKKAPLRISRESAKHLIAVANGLSDAELSKKLRDLARHSE</sequence>
<dbReference type="EMBL" id="JBHTIT010000001">
    <property type="protein sequence ID" value="MFD0950116.1"/>
    <property type="molecule type" value="Genomic_DNA"/>
</dbReference>
<gene>
    <name evidence="1" type="ORF">ACFQ0F_06910</name>
</gene>
<reference evidence="2" key="1">
    <citation type="journal article" date="2019" name="Int. J. Syst. Evol. Microbiol.">
        <title>The Global Catalogue of Microorganisms (GCM) 10K type strain sequencing project: providing services to taxonomists for standard genome sequencing and annotation.</title>
        <authorList>
            <consortium name="The Broad Institute Genomics Platform"/>
            <consortium name="The Broad Institute Genome Sequencing Center for Infectious Disease"/>
            <person name="Wu L."/>
            <person name="Ma J."/>
        </authorList>
    </citation>
    <scope>NUCLEOTIDE SEQUENCE [LARGE SCALE GENOMIC DNA]</scope>
    <source>
        <strain evidence="2">CCUG 63419</strain>
    </source>
</reference>
<organism evidence="1 2">
    <name type="scientific">Paraperlucidibaca wandonensis</name>
    <dbReference type="NCBI Taxonomy" id="1268273"/>
    <lineage>
        <taxon>Bacteria</taxon>
        <taxon>Pseudomonadati</taxon>
        <taxon>Pseudomonadota</taxon>
        <taxon>Gammaproteobacteria</taxon>
        <taxon>Moraxellales</taxon>
        <taxon>Moraxellaceae</taxon>
        <taxon>Paraperlucidibaca</taxon>
    </lineage>
</organism>
<evidence type="ECO:0000313" key="1">
    <source>
        <dbReference type="EMBL" id="MFD0950116.1"/>
    </source>
</evidence>
<accession>A0ABW3HFQ9</accession>
<dbReference type="Pfam" id="PF05258">
    <property type="entry name" value="DciA"/>
    <property type="match status" value="1"/>
</dbReference>